<evidence type="ECO:0000256" key="3">
    <source>
        <dbReference type="ARBA" id="ARBA00004370"/>
    </source>
</evidence>
<gene>
    <name evidence="10" type="ORF">N7G274_005843</name>
</gene>
<feature type="region of interest" description="Disordered" evidence="8">
    <location>
        <begin position="1"/>
        <end position="53"/>
    </location>
</feature>
<evidence type="ECO:0000313" key="10">
    <source>
        <dbReference type="EMBL" id="KAL2041461.1"/>
    </source>
</evidence>
<dbReference type="Gene3D" id="3.40.50.1820">
    <property type="entry name" value="alpha/beta hydrolase"/>
    <property type="match status" value="1"/>
</dbReference>
<dbReference type="Pfam" id="PF05057">
    <property type="entry name" value="DUF676"/>
    <property type="match status" value="1"/>
</dbReference>
<keyword evidence="11" id="KW-1185">Reference proteome</keyword>
<evidence type="ECO:0000259" key="9">
    <source>
        <dbReference type="Pfam" id="PF05057"/>
    </source>
</evidence>
<keyword evidence="7" id="KW-0472">Membrane</keyword>
<organism evidence="10 11">
    <name type="scientific">Stereocaulon virgatum</name>
    <dbReference type="NCBI Taxonomy" id="373712"/>
    <lineage>
        <taxon>Eukaryota</taxon>
        <taxon>Fungi</taxon>
        <taxon>Dikarya</taxon>
        <taxon>Ascomycota</taxon>
        <taxon>Pezizomycotina</taxon>
        <taxon>Lecanoromycetes</taxon>
        <taxon>OSLEUM clade</taxon>
        <taxon>Lecanoromycetidae</taxon>
        <taxon>Lecanorales</taxon>
        <taxon>Lecanorineae</taxon>
        <taxon>Stereocaulaceae</taxon>
        <taxon>Stereocaulon</taxon>
    </lineage>
</organism>
<dbReference type="InterPro" id="IPR052374">
    <property type="entry name" value="SERAC1"/>
</dbReference>
<name>A0ABR4A976_9LECA</name>
<dbReference type="PANTHER" id="PTHR48182">
    <property type="entry name" value="PROTEIN SERAC1"/>
    <property type="match status" value="1"/>
</dbReference>
<keyword evidence="6" id="KW-0496">Mitochondrion</keyword>
<dbReference type="InterPro" id="IPR007751">
    <property type="entry name" value="DUF676_lipase-like"/>
</dbReference>
<evidence type="ECO:0000256" key="7">
    <source>
        <dbReference type="ARBA" id="ARBA00023136"/>
    </source>
</evidence>
<evidence type="ECO:0000256" key="1">
    <source>
        <dbReference type="ARBA" id="ARBA00004173"/>
    </source>
</evidence>
<evidence type="ECO:0000313" key="11">
    <source>
        <dbReference type="Proteomes" id="UP001590950"/>
    </source>
</evidence>
<feature type="compositionally biased region" description="Basic residues" evidence="8">
    <location>
        <begin position="1"/>
        <end position="15"/>
    </location>
</feature>
<evidence type="ECO:0000256" key="2">
    <source>
        <dbReference type="ARBA" id="ARBA00004240"/>
    </source>
</evidence>
<reference evidence="10 11" key="1">
    <citation type="submission" date="2024-09" db="EMBL/GenBank/DDBJ databases">
        <title>Rethinking Asexuality: The Enigmatic Case of Functional Sexual Genes in Lepraria (Stereocaulaceae).</title>
        <authorList>
            <person name="Doellman M."/>
            <person name="Sun Y."/>
            <person name="Barcenas-Pena A."/>
            <person name="Lumbsch H.T."/>
            <person name="Grewe F."/>
        </authorList>
    </citation>
    <scope>NUCLEOTIDE SEQUENCE [LARGE SCALE GENOMIC DNA]</scope>
    <source>
        <strain evidence="10 11">Mercado 3170</strain>
    </source>
</reference>
<proteinExistence type="inferred from homology"/>
<feature type="domain" description="DUF676" evidence="9">
    <location>
        <begin position="61"/>
        <end position="216"/>
    </location>
</feature>
<dbReference type="InterPro" id="IPR029058">
    <property type="entry name" value="AB_hydrolase_fold"/>
</dbReference>
<keyword evidence="5" id="KW-0256">Endoplasmic reticulum</keyword>
<dbReference type="Proteomes" id="UP001590950">
    <property type="component" value="Unassembled WGS sequence"/>
</dbReference>
<evidence type="ECO:0000256" key="8">
    <source>
        <dbReference type="SAM" id="MobiDB-lite"/>
    </source>
</evidence>
<accession>A0ABR4A976</accession>
<evidence type="ECO:0000256" key="5">
    <source>
        <dbReference type="ARBA" id="ARBA00022824"/>
    </source>
</evidence>
<dbReference type="EMBL" id="JBEFKJ010000017">
    <property type="protein sequence ID" value="KAL2041461.1"/>
    <property type="molecule type" value="Genomic_DNA"/>
</dbReference>
<dbReference type="SUPFAM" id="SSF53474">
    <property type="entry name" value="alpha/beta-Hydrolases"/>
    <property type="match status" value="1"/>
</dbReference>
<comment type="caution">
    <text evidence="10">The sequence shown here is derived from an EMBL/GenBank/DDBJ whole genome shotgun (WGS) entry which is preliminary data.</text>
</comment>
<evidence type="ECO:0000256" key="4">
    <source>
        <dbReference type="ARBA" id="ARBA00007920"/>
    </source>
</evidence>
<comment type="similarity">
    <text evidence="4">Belongs to the putative lipase ROG1 family.</text>
</comment>
<dbReference type="PANTHER" id="PTHR48182:SF2">
    <property type="entry name" value="PROTEIN SERAC1"/>
    <property type="match status" value="1"/>
</dbReference>
<protein>
    <recommendedName>
        <fullName evidence="9">DUF676 domain-containing protein</fullName>
    </recommendedName>
</protein>
<comment type="subcellular location">
    <subcellularLocation>
        <location evidence="2">Endoplasmic reticulum</location>
    </subcellularLocation>
    <subcellularLocation>
        <location evidence="3">Membrane</location>
    </subcellularLocation>
    <subcellularLocation>
        <location evidence="1">Mitochondrion</location>
    </subcellularLocation>
</comment>
<evidence type="ECO:0000256" key="6">
    <source>
        <dbReference type="ARBA" id="ARBA00023128"/>
    </source>
</evidence>
<sequence length="360" mass="40121">MWRSLKKAVRNRSTSRKSEGPQDEATSAVAPDRSKGSGLYSLSNKKSGEDDTDAEPFEVDIVAIHGLNGDAYETWTHHRSQKLWLRDMLPQDMPGARVYTYSYPSQLLFSRSTATISDYAMKLLAYLNSIRASRERRPIVFVAHDLGGIVLKQALLLAQIDPNYLSILESTIGILFFATPHRGVRGILDLGILLGNALDVGLRASGARVLTGKTTRKDLLSNLSANSEILRNISTSFRHLLGRFAIFTFYETEETRPMGRLIVDQDSAMMGVQGEKLIGIFANHTDMCRFDSKDNADYVVIVSAIQQLCREVCHDPSLRGSGKAAVRMLNNVDVNEYRSSLPKRIDGTCQWILHTPECHS</sequence>